<evidence type="ECO:0000313" key="2">
    <source>
        <dbReference type="EMBL" id="KAJ8781829.1"/>
    </source>
</evidence>
<organism evidence="2 3">
    <name type="scientific">Eschrichtius robustus</name>
    <name type="common">California gray whale</name>
    <name type="synonym">Eschrichtius gibbosus</name>
    <dbReference type="NCBI Taxonomy" id="9764"/>
    <lineage>
        <taxon>Eukaryota</taxon>
        <taxon>Metazoa</taxon>
        <taxon>Chordata</taxon>
        <taxon>Craniata</taxon>
        <taxon>Vertebrata</taxon>
        <taxon>Euteleostomi</taxon>
        <taxon>Mammalia</taxon>
        <taxon>Eutheria</taxon>
        <taxon>Laurasiatheria</taxon>
        <taxon>Artiodactyla</taxon>
        <taxon>Whippomorpha</taxon>
        <taxon>Cetacea</taxon>
        <taxon>Mysticeti</taxon>
        <taxon>Eschrichtiidae</taxon>
        <taxon>Eschrichtius</taxon>
    </lineage>
</organism>
<proteinExistence type="predicted"/>
<accession>A0AB34GQM3</accession>
<feature type="compositionally biased region" description="Polar residues" evidence="1">
    <location>
        <begin position="26"/>
        <end position="37"/>
    </location>
</feature>
<dbReference type="EMBL" id="JAIQCJ010002139">
    <property type="protein sequence ID" value="KAJ8781829.1"/>
    <property type="molecule type" value="Genomic_DNA"/>
</dbReference>
<feature type="compositionally biased region" description="Low complexity" evidence="1">
    <location>
        <begin position="49"/>
        <end position="66"/>
    </location>
</feature>
<name>A0AB34GQM3_ESCRO</name>
<evidence type="ECO:0000313" key="3">
    <source>
        <dbReference type="Proteomes" id="UP001159641"/>
    </source>
</evidence>
<dbReference type="Proteomes" id="UP001159641">
    <property type="component" value="Unassembled WGS sequence"/>
</dbReference>
<gene>
    <name evidence="2" type="ORF">J1605_010813</name>
</gene>
<feature type="region of interest" description="Disordered" evidence="1">
    <location>
        <begin position="140"/>
        <end position="200"/>
    </location>
</feature>
<feature type="region of interest" description="Disordered" evidence="1">
    <location>
        <begin position="1"/>
        <end position="115"/>
    </location>
</feature>
<protein>
    <submittedName>
        <fullName evidence="2">Uncharacterized protein</fullName>
    </submittedName>
</protein>
<keyword evidence="3" id="KW-1185">Reference proteome</keyword>
<sequence length="200" mass="20576">MKVKLNSAAACIFPSETKGGGRRRLTQQVRSRDSGTVTPARGRPSGSLPEAGGDPGARAPARVPRPAQREAAVRGRRTPISGRRGRRGVTVSAPRPARGPQAPDPPAAGARDRKRERAMELRRLWLLCCCCGCCPGAAPAPPSGRNPPAAFRVPRSPGALPAGLSREGEGDLSTPRGGGGGPERTPGSPGLPVPGWGRGA</sequence>
<evidence type="ECO:0000256" key="1">
    <source>
        <dbReference type="SAM" id="MobiDB-lite"/>
    </source>
</evidence>
<dbReference type="AlphaFoldDB" id="A0AB34GQM3"/>
<reference evidence="2 3" key="1">
    <citation type="submission" date="2022-11" db="EMBL/GenBank/DDBJ databases">
        <title>Whole genome sequence of Eschrichtius robustus ER-17-0199.</title>
        <authorList>
            <person name="Bruniche-Olsen A."/>
            <person name="Black A.N."/>
            <person name="Fields C.J."/>
            <person name="Walden K."/>
            <person name="Dewoody J.A."/>
        </authorList>
    </citation>
    <scope>NUCLEOTIDE SEQUENCE [LARGE SCALE GENOMIC DNA]</scope>
    <source>
        <strain evidence="2">ER-17-0199</strain>
        <tissue evidence="2">Blubber</tissue>
    </source>
</reference>
<comment type="caution">
    <text evidence="2">The sequence shown here is derived from an EMBL/GenBank/DDBJ whole genome shotgun (WGS) entry which is preliminary data.</text>
</comment>